<reference evidence="1 2" key="1">
    <citation type="submission" date="2019-02" db="EMBL/GenBank/DDBJ databases">
        <title>Complete Genome Sequence and Methylome Analysis of free living Spirochaetas.</title>
        <authorList>
            <person name="Fomenkov A."/>
            <person name="Dubinina G."/>
            <person name="Leshcheva N."/>
            <person name="Mikheeva N."/>
            <person name="Grabovich M."/>
            <person name="Vincze T."/>
            <person name="Roberts R.J."/>
        </authorList>
    </citation>
    <scope>NUCLEOTIDE SEQUENCE [LARGE SCALE GENOMIC DNA]</scope>
    <source>
        <strain evidence="1 2">K2</strain>
    </source>
</reference>
<name>A0A5C1QG75_9SPIO</name>
<dbReference type="Proteomes" id="UP000324209">
    <property type="component" value="Chromosome"/>
</dbReference>
<dbReference type="KEGG" id="ock:EXM22_03905"/>
<sequence>MLDLLLLCIIGGVIYPFIITRNKTGKIEGVQCDLSLRSLDDELYVSVLLQNKEDGLSSRPVGIEILVNGHSVQKINDLSPLPGETRTFRYRLKRENEKISIRSIISIGESKIELNAVSQVPK</sequence>
<evidence type="ECO:0000313" key="1">
    <source>
        <dbReference type="EMBL" id="QEN07173.1"/>
    </source>
</evidence>
<accession>A0A5C1QG75</accession>
<proteinExistence type="predicted"/>
<organism evidence="1 2">
    <name type="scientific">Oceanispirochaeta crateris</name>
    <dbReference type="NCBI Taxonomy" id="2518645"/>
    <lineage>
        <taxon>Bacteria</taxon>
        <taxon>Pseudomonadati</taxon>
        <taxon>Spirochaetota</taxon>
        <taxon>Spirochaetia</taxon>
        <taxon>Spirochaetales</taxon>
        <taxon>Spirochaetaceae</taxon>
        <taxon>Oceanispirochaeta</taxon>
    </lineage>
</organism>
<dbReference type="EMBL" id="CP036150">
    <property type="protein sequence ID" value="QEN07173.1"/>
    <property type="molecule type" value="Genomic_DNA"/>
</dbReference>
<dbReference type="AlphaFoldDB" id="A0A5C1QG75"/>
<evidence type="ECO:0008006" key="3">
    <source>
        <dbReference type="Google" id="ProtNLM"/>
    </source>
</evidence>
<gene>
    <name evidence="1" type="ORF">EXM22_03905</name>
</gene>
<evidence type="ECO:0000313" key="2">
    <source>
        <dbReference type="Proteomes" id="UP000324209"/>
    </source>
</evidence>
<keyword evidence="2" id="KW-1185">Reference proteome</keyword>
<protein>
    <recommendedName>
        <fullName evidence="3">CARDB domain-containing protein</fullName>
    </recommendedName>
</protein>